<accession>A0A7W4YX83</accession>
<feature type="transmembrane region" description="Helical" evidence="1">
    <location>
        <begin position="262"/>
        <end position="283"/>
    </location>
</feature>
<feature type="transmembrane region" description="Helical" evidence="1">
    <location>
        <begin position="102"/>
        <end position="122"/>
    </location>
</feature>
<evidence type="ECO:0008006" key="4">
    <source>
        <dbReference type="Google" id="ProtNLM"/>
    </source>
</evidence>
<dbReference type="EMBL" id="JACHWB010000002">
    <property type="protein sequence ID" value="MBB3018713.1"/>
    <property type="molecule type" value="Genomic_DNA"/>
</dbReference>
<keyword evidence="3" id="KW-1185">Reference proteome</keyword>
<feature type="transmembrane region" description="Helical" evidence="1">
    <location>
        <begin position="317"/>
        <end position="336"/>
    </location>
</feature>
<sequence>MSHYKALLVVFGCLLLAKGQAFIHPLYSVDAWNEATLWDEGATHYGHFLSQYRFGLAALLALFRQFEYSGVQVAFSSVLLACGLSAVASLFAYLTIDPTGRRIPYLIFAVIFCLHPFTTEIFTFVDVTLFVCLALAIGLLGTLLVVRAHNVNVWMVGVALIVAALSIYQVTLHYILITLLLSIVASLVRGESIAPVVRALVITLFSTALCFAIAKGINAVLHIPTEVRGSLISLAKLPSRISVVWDALTLAFWPPQRLIPPVATWVSIGALSLAVLTILYAIARNRGIAMAALSSAAIIGAVLWIAGLSIIGSVVWLVPRVLSAVAVLLGGLLALGWMAGSVAVRRILTVCSIVLAFAYIASDNRILFDQWRVNQWDSRQALRIFGRFEELPEFSKLQTIILLGGRYGHTAPLPSAYKDLNLSSLAPGLAYSATFQQAIGYDLRHPTASETAAGNNYCKSAPKWPAPQSVTIIGAVGIVCLGG</sequence>
<proteinExistence type="predicted"/>
<keyword evidence="1" id="KW-0812">Transmembrane</keyword>
<dbReference type="Pfam" id="PF14264">
    <property type="entry name" value="Glucos_trans_II"/>
    <property type="match status" value="1"/>
</dbReference>
<reference evidence="2 3" key="1">
    <citation type="submission" date="2020-08" db="EMBL/GenBank/DDBJ databases">
        <title>The Agave Microbiome: Exploring the role of microbial communities in plant adaptations to desert environments.</title>
        <authorList>
            <person name="Partida-Martinez L.P."/>
        </authorList>
    </citation>
    <scope>NUCLEOTIDE SEQUENCE [LARGE SCALE GENOMIC DNA]</scope>
    <source>
        <strain evidence="2 3">AT3.9</strain>
    </source>
</reference>
<feature type="transmembrane region" description="Helical" evidence="1">
    <location>
        <begin position="75"/>
        <end position="96"/>
    </location>
</feature>
<feature type="transmembrane region" description="Helical" evidence="1">
    <location>
        <begin position="290"/>
        <end position="311"/>
    </location>
</feature>
<dbReference type="RefSeq" id="WP_183449197.1">
    <property type="nucleotide sequence ID" value="NZ_JACHWB010000002.1"/>
</dbReference>
<dbReference type="InterPro" id="IPR025686">
    <property type="entry name" value="Glucos_trans_II"/>
</dbReference>
<dbReference type="Proteomes" id="UP000532010">
    <property type="component" value="Unassembled WGS sequence"/>
</dbReference>
<keyword evidence="1" id="KW-1133">Transmembrane helix</keyword>
<dbReference type="AlphaFoldDB" id="A0A7W4YX83"/>
<protein>
    <recommendedName>
        <fullName evidence="4">Glycosyltransferase RgtA/B/C/D-like domain-containing protein</fullName>
    </recommendedName>
</protein>
<keyword evidence="1" id="KW-0472">Membrane</keyword>
<evidence type="ECO:0000256" key="1">
    <source>
        <dbReference type="SAM" id="Phobius"/>
    </source>
</evidence>
<feature type="transmembrane region" description="Helical" evidence="1">
    <location>
        <begin position="196"/>
        <end position="214"/>
    </location>
</feature>
<feature type="transmembrane region" description="Helical" evidence="1">
    <location>
        <begin position="129"/>
        <end position="148"/>
    </location>
</feature>
<evidence type="ECO:0000313" key="3">
    <source>
        <dbReference type="Proteomes" id="UP000532010"/>
    </source>
</evidence>
<comment type="caution">
    <text evidence="2">The sequence shown here is derived from an EMBL/GenBank/DDBJ whole genome shotgun (WGS) entry which is preliminary data.</text>
</comment>
<gene>
    <name evidence="2" type="ORF">FHR70_001767</name>
</gene>
<organism evidence="2 3">
    <name type="scientific">Microvirga lupini</name>
    <dbReference type="NCBI Taxonomy" id="420324"/>
    <lineage>
        <taxon>Bacteria</taxon>
        <taxon>Pseudomonadati</taxon>
        <taxon>Pseudomonadota</taxon>
        <taxon>Alphaproteobacteria</taxon>
        <taxon>Hyphomicrobiales</taxon>
        <taxon>Methylobacteriaceae</taxon>
        <taxon>Microvirga</taxon>
    </lineage>
</organism>
<feature type="transmembrane region" description="Helical" evidence="1">
    <location>
        <begin position="154"/>
        <end position="184"/>
    </location>
</feature>
<evidence type="ECO:0000313" key="2">
    <source>
        <dbReference type="EMBL" id="MBB3018713.1"/>
    </source>
</evidence>
<name>A0A7W4YX83_9HYPH</name>